<dbReference type="EMBL" id="JFZT01000045">
    <property type="protein sequence ID" value="EZQ04731.1"/>
    <property type="molecule type" value="Genomic_DNA"/>
</dbReference>
<comment type="caution">
    <text evidence="2">The sequence shown here is derived from an EMBL/GenBank/DDBJ whole genome shotgun (WGS) entry which is preliminary data.</text>
</comment>
<protein>
    <submittedName>
        <fullName evidence="2">Deaminase</fullName>
    </submittedName>
</protein>
<reference evidence="2 3" key="1">
    <citation type="submission" date="2014-03" db="EMBL/GenBank/DDBJ databases">
        <title>Draft genome sequence of the novel thermoacidophilic archaea Acidianus copahuensis ALE1 strain, isolated from Copahue volcanic area in Neuquen Argentina.</title>
        <authorList>
            <person name="Urbieta M.S."/>
            <person name="Rascovan N."/>
            <person name="Castro C."/>
            <person name="Revale S."/>
            <person name="Giaveno M.A."/>
            <person name="Vazquez M.P."/>
            <person name="Donati E.R."/>
        </authorList>
    </citation>
    <scope>NUCLEOTIDE SEQUENCE [LARGE SCALE GENOMIC DNA]</scope>
    <source>
        <strain evidence="2 3">ALE1</strain>
    </source>
</reference>
<dbReference type="CDD" id="cd00448">
    <property type="entry name" value="YjgF_YER057c_UK114_family"/>
    <property type="match status" value="1"/>
</dbReference>
<evidence type="ECO:0000313" key="3">
    <source>
        <dbReference type="Proteomes" id="UP000024332"/>
    </source>
</evidence>
<evidence type="ECO:0000256" key="1">
    <source>
        <dbReference type="ARBA" id="ARBA00010552"/>
    </source>
</evidence>
<sequence>MEKEVIFSEKAPRPIGPYSQAIKVNNLVFVSGQIPSDPQGNIVGTNIEEQTKAVMQNLIAILEKSGSSISNVVMSFVYLKDLNDFNKFNEIYSTYFKDKPPARVTVEVSKLPKSVLIEIAVIATV</sequence>
<dbReference type="AlphaFoldDB" id="A0A031LMK7"/>
<dbReference type="Pfam" id="PF01042">
    <property type="entry name" value="Ribonuc_L-PSP"/>
    <property type="match status" value="1"/>
</dbReference>
<dbReference type="OrthoDB" id="371655at2157"/>
<proteinExistence type="inferred from homology"/>
<dbReference type="PROSITE" id="PS01094">
    <property type="entry name" value="UPF0076"/>
    <property type="match status" value="1"/>
</dbReference>
<dbReference type="GO" id="GO:0019239">
    <property type="term" value="F:deaminase activity"/>
    <property type="evidence" value="ECO:0007669"/>
    <property type="project" value="TreeGrafter"/>
</dbReference>
<dbReference type="FunFam" id="3.30.1330.40:FF:000001">
    <property type="entry name" value="L-PSP family endoribonuclease"/>
    <property type="match status" value="1"/>
</dbReference>
<dbReference type="InterPro" id="IPR035959">
    <property type="entry name" value="RutC-like_sf"/>
</dbReference>
<dbReference type="SUPFAM" id="SSF55298">
    <property type="entry name" value="YjgF-like"/>
    <property type="match status" value="1"/>
</dbReference>
<dbReference type="PANTHER" id="PTHR11803">
    <property type="entry name" value="2-IMINOBUTANOATE/2-IMINOPROPANOATE DEAMINASE RIDA"/>
    <property type="match status" value="1"/>
</dbReference>
<dbReference type="Proteomes" id="UP000024332">
    <property type="component" value="Unassembled WGS sequence"/>
</dbReference>
<dbReference type="STRING" id="1160895.CM19_08430"/>
<dbReference type="Gene3D" id="3.30.1330.40">
    <property type="entry name" value="RutC-like"/>
    <property type="match status" value="1"/>
</dbReference>
<evidence type="ECO:0000313" key="2">
    <source>
        <dbReference type="EMBL" id="EZQ04731.1"/>
    </source>
</evidence>
<comment type="similarity">
    <text evidence="1">Belongs to the RutC family.</text>
</comment>
<dbReference type="PANTHER" id="PTHR11803:SF39">
    <property type="entry name" value="2-IMINOBUTANOATE_2-IMINOPROPANOATE DEAMINASE"/>
    <property type="match status" value="1"/>
</dbReference>
<keyword evidence="3" id="KW-1185">Reference proteome</keyword>
<dbReference type="InterPro" id="IPR019897">
    <property type="entry name" value="RidA_CS"/>
</dbReference>
<accession>A0A031LMK7</accession>
<dbReference type="GO" id="GO:0005829">
    <property type="term" value="C:cytosol"/>
    <property type="evidence" value="ECO:0007669"/>
    <property type="project" value="TreeGrafter"/>
</dbReference>
<name>A0A031LMK7_9CREN</name>
<dbReference type="NCBIfam" id="TIGR00004">
    <property type="entry name" value="Rid family detoxifying hydrolase"/>
    <property type="match status" value="1"/>
</dbReference>
<dbReference type="InterPro" id="IPR006175">
    <property type="entry name" value="YjgF/YER057c/UK114"/>
</dbReference>
<dbReference type="InterPro" id="IPR006056">
    <property type="entry name" value="RidA"/>
</dbReference>
<gene>
    <name evidence="2" type="ORF">CM19_08430</name>
</gene>
<organism evidence="2 3">
    <name type="scientific">Candidatus Acidianus copahuensis</name>
    <dbReference type="NCBI Taxonomy" id="1160895"/>
    <lineage>
        <taxon>Archaea</taxon>
        <taxon>Thermoproteota</taxon>
        <taxon>Thermoprotei</taxon>
        <taxon>Sulfolobales</taxon>
        <taxon>Sulfolobaceae</taxon>
        <taxon>Acidianus</taxon>
    </lineage>
</organism>
<dbReference type="RefSeq" id="WP_048099961.1">
    <property type="nucleotide sequence ID" value="NZ_JFZT01000045.1"/>
</dbReference>